<evidence type="ECO:0000313" key="2">
    <source>
        <dbReference type="Proteomes" id="UP001595191"/>
    </source>
</evidence>
<gene>
    <name evidence="1" type="ORF">ACEZ3G_01000</name>
</gene>
<accession>A0ACC7LKB7</accession>
<keyword evidence="2" id="KW-1185">Reference proteome</keyword>
<protein>
    <submittedName>
        <fullName evidence="1">Uncharacterized protein</fullName>
    </submittedName>
</protein>
<name>A0ACC7LKB7_9FLAO</name>
<proteinExistence type="predicted"/>
<reference evidence="1" key="1">
    <citation type="submission" date="2024-09" db="EMBL/GenBank/DDBJ databases">
        <authorList>
            <person name="Liu J."/>
        </authorList>
    </citation>
    <scope>NUCLEOTIDE SEQUENCE</scope>
    <source>
        <strain evidence="1">NBU2967</strain>
    </source>
</reference>
<evidence type="ECO:0000313" key="1">
    <source>
        <dbReference type="EMBL" id="MFH6602037.1"/>
    </source>
</evidence>
<dbReference type="EMBL" id="JBHFPV010000001">
    <property type="protein sequence ID" value="MFH6602037.1"/>
    <property type="molecule type" value="Genomic_DNA"/>
</dbReference>
<dbReference type="Proteomes" id="UP001595191">
    <property type="component" value="Unassembled WGS sequence"/>
</dbReference>
<sequence>MKRLLYLILPLLVSCSSSSQLLRPEIHSEILSSKLNAKGIAAINPNYKKSYFRILPYLFFNKSGTFNEIQGDFYNVKFNVNSNLNIMSGFWSDYGNYQNSLIVLIAMSETSTLPIKDIPISVESSKHGVFEKKKLIGNSQINKSQQRVLFVKKLELENRFDVLNKINDDVITVKIGGQVYTFLNPEIELD</sequence>
<organism evidence="1 2">
    <name type="scientific">Meishania litoralis</name>
    <dbReference type="NCBI Taxonomy" id="3434685"/>
    <lineage>
        <taxon>Bacteria</taxon>
        <taxon>Pseudomonadati</taxon>
        <taxon>Bacteroidota</taxon>
        <taxon>Flavobacteriia</taxon>
        <taxon>Flavobacteriales</taxon>
        <taxon>Flavobacteriaceae</taxon>
        <taxon>Meishania</taxon>
    </lineage>
</organism>
<comment type="caution">
    <text evidence="1">The sequence shown here is derived from an EMBL/GenBank/DDBJ whole genome shotgun (WGS) entry which is preliminary data.</text>
</comment>